<dbReference type="EMBL" id="JAQOSP010000048">
    <property type="protein sequence ID" value="MDJ1169198.1"/>
    <property type="molecule type" value="Genomic_DNA"/>
</dbReference>
<dbReference type="Proteomes" id="UP001235303">
    <property type="component" value="Unassembled WGS sequence"/>
</dbReference>
<accession>A0ABT7AQL9</accession>
<evidence type="ECO:0000313" key="1">
    <source>
        <dbReference type="EMBL" id="MDJ1169198.1"/>
    </source>
</evidence>
<comment type="caution">
    <text evidence="1">The sequence shown here is derived from an EMBL/GenBank/DDBJ whole genome shotgun (WGS) entry which is preliminary data.</text>
</comment>
<proteinExistence type="predicted"/>
<keyword evidence="2" id="KW-1185">Reference proteome</keyword>
<protein>
    <submittedName>
        <fullName evidence="1">Uncharacterized protein</fullName>
    </submittedName>
</protein>
<gene>
    <name evidence="1" type="ORF">PMG71_07155</name>
</gene>
<dbReference type="RefSeq" id="WP_283752959.1">
    <property type="nucleotide sequence ID" value="NZ_JAQOSP010000048.1"/>
</dbReference>
<reference evidence="1 2" key="1">
    <citation type="submission" date="2023-01" db="EMBL/GenBank/DDBJ databases">
        <title>Novel diversity within Roseofilum (Cyanobacteria; Desertifilaceae) from marine benthic mats with descriptions of four novel species.</title>
        <authorList>
            <person name="Wang Y."/>
            <person name="Berthold D.E."/>
            <person name="Hu J."/>
            <person name="Lefler F.W."/>
            <person name="Laughinghouse H.D. IV."/>
        </authorList>
    </citation>
    <scope>NUCLEOTIDE SEQUENCE [LARGE SCALE GENOMIC DNA]</scope>
    <source>
        <strain evidence="1 2">BLCC-M154</strain>
    </source>
</reference>
<evidence type="ECO:0000313" key="2">
    <source>
        <dbReference type="Proteomes" id="UP001235303"/>
    </source>
</evidence>
<name>A0ABT7AQL9_9CYAN</name>
<organism evidence="1 2">
    <name type="scientific">Roseofilum acuticapitatum BLCC-M154</name>
    <dbReference type="NCBI Taxonomy" id="3022444"/>
    <lineage>
        <taxon>Bacteria</taxon>
        <taxon>Bacillati</taxon>
        <taxon>Cyanobacteriota</taxon>
        <taxon>Cyanophyceae</taxon>
        <taxon>Desertifilales</taxon>
        <taxon>Desertifilaceae</taxon>
        <taxon>Roseofilum</taxon>
        <taxon>Roseofilum acuticapitatum</taxon>
    </lineage>
</organism>
<sequence>MVNCSFFIEPAIARWRRAGLGQLWVGVLMGWFNPPHADRLVVEGGFRTVMGGSPNGLV</sequence>